<dbReference type="Gene3D" id="2.60.40.420">
    <property type="entry name" value="Cupredoxins - blue copper proteins"/>
    <property type="match status" value="1"/>
</dbReference>
<evidence type="ECO:0000313" key="2">
    <source>
        <dbReference type="EMBL" id="KIY91456.1"/>
    </source>
</evidence>
<dbReference type="KEGG" id="mng:MNEG_16508"/>
<dbReference type="InterPro" id="IPR045087">
    <property type="entry name" value="Cu-oxidase_fam"/>
</dbReference>
<dbReference type="AlphaFoldDB" id="A0A0D2LN30"/>
<dbReference type="Pfam" id="PF00394">
    <property type="entry name" value="Cu-oxidase"/>
    <property type="match status" value="1"/>
</dbReference>
<dbReference type="OrthoDB" id="2121828at2759"/>
<dbReference type="Proteomes" id="UP000054498">
    <property type="component" value="Unassembled WGS sequence"/>
</dbReference>
<accession>A0A0D2LN30</accession>
<dbReference type="EMBL" id="KK106651">
    <property type="protein sequence ID" value="KIY91456.1"/>
    <property type="molecule type" value="Genomic_DNA"/>
</dbReference>
<dbReference type="GO" id="GO:0016491">
    <property type="term" value="F:oxidoreductase activity"/>
    <property type="evidence" value="ECO:0007669"/>
    <property type="project" value="TreeGrafter"/>
</dbReference>
<feature type="domain" description="Plastocyanin-like" evidence="1">
    <location>
        <begin position="28"/>
        <end position="208"/>
    </location>
</feature>
<protein>
    <recommendedName>
        <fullName evidence="1">Plastocyanin-like domain-containing protein</fullName>
    </recommendedName>
</protein>
<dbReference type="PANTHER" id="PTHR11709:SF511">
    <property type="entry name" value="LACCASE"/>
    <property type="match status" value="1"/>
</dbReference>
<dbReference type="STRING" id="145388.A0A0D2LN30"/>
<name>A0A0D2LN30_9CHLO</name>
<organism evidence="2 3">
    <name type="scientific">Monoraphidium neglectum</name>
    <dbReference type="NCBI Taxonomy" id="145388"/>
    <lineage>
        <taxon>Eukaryota</taxon>
        <taxon>Viridiplantae</taxon>
        <taxon>Chlorophyta</taxon>
        <taxon>core chlorophytes</taxon>
        <taxon>Chlorophyceae</taxon>
        <taxon>CS clade</taxon>
        <taxon>Sphaeropleales</taxon>
        <taxon>Selenastraceae</taxon>
        <taxon>Monoraphidium</taxon>
    </lineage>
</organism>
<proteinExistence type="predicted"/>
<dbReference type="InterPro" id="IPR001117">
    <property type="entry name" value="Cu-oxidase_2nd"/>
</dbReference>
<evidence type="ECO:0000313" key="3">
    <source>
        <dbReference type="Proteomes" id="UP000054498"/>
    </source>
</evidence>
<dbReference type="SUPFAM" id="SSF49503">
    <property type="entry name" value="Cupredoxins"/>
    <property type="match status" value="1"/>
</dbReference>
<gene>
    <name evidence="2" type="ORF">MNEG_16508</name>
</gene>
<dbReference type="PANTHER" id="PTHR11709">
    <property type="entry name" value="MULTI-COPPER OXIDASE"/>
    <property type="match status" value="1"/>
</dbReference>
<keyword evidence="3" id="KW-1185">Reference proteome</keyword>
<reference evidence="2 3" key="1">
    <citation type="journal article" date="2013" name="BMC Genomics">
        <title>Reconstruction of the lipid metabolism for the microalga Monoraphidium neglectum from its genome sequence reveals characteristics suitable for biofuel production.</title>
        <authorList>
            <person name="Bogen C."/>
            <person name="Al-Dilaimi A."/>
            <person name="Albersmeier A."/>
            <person name="Wichmann J."/>
            <person name="Grundmann M."/>
            <person name="Rupp O."/>
            <person name="Lauersen K.J."/>
            <person name="Blifernez-Klassen O."/>
            <person name="Kalinowski J."/>
            <person name="Goesmann A."/>
            <person name="Mussgnug J.H."/>
            <person name="Kruse O."/>
        </authorList>
    </citation>
    <scope>NUCLEOTIDE SEQUENCE [LARGE SCALE GENOMIC DNA]</scope>
    <source>
        <strain evidence="2 3">SAG 48.87</strain>
    </source>
</reference>
<sequence length="246" mass="26110">MNKGDGLQGALIVRPPGTKVGAPPPAGEHILFLSDWWEYTGAAMAIRLNRPFDPAKATSTSGDWCWFGVPRSILINGKGSISDCENVYDRKVNQTMPNGKVAQTADVFNPCITGALGPNGSWPVCKIDSTASAKCKREEISLTPGKPATFRIVNAATLVYMTVCFGGHDVTVTAADARPVAPVGFGECVDLNLGQRLDVTVKPNGTAKSDWLSGARRPRVGPWRGVGPPWAWAGRGAKVLGLWPGV</sequence>
<evidence type="ECO:0000259" key="1">
    <source>
        <dbReference type="Pfam" id="PF00394"/>
    </source>
</evidence>
<dbReference type="GeneID" id="25734274"/>
<dbReference type="RefSeq" id="XP_013890476.1">
    <property type="nucleotide sequence ID" value="XM_014035022.1"/>
</dbReference>
<dbReference type="CDD" id="cd04205">
    <property type="entry name" value="CuRO_2_LCC_like"/>
    <property type="match status" value="1"/>
</dbReference>
<dbReference type="InterPro" id="IPR008972">
    <property type="entry name" value="Cupredoxin"/>
</dbReference>